<dbReference type="Proteomes" id="UP000002009">
    <property type="component" value="Chromosome 11"/>
</dbReference>
<feature type="compositionally biased region" description="Basic residues" evidence="1">
    <location>
        <begin position="287"/>
        <end position="300"/>
    </location>
</feature>
<feature type="region of interest" description="Disordered" evidence="1">
    <location>
        <begin position="416"/>
        <end position="440"/>
    </location>
</feature>
<keyword evidence="2" id="KW-0732">Signal</keyword>
<accession>C1EET6</accession>
<protein>
    <submittedName>
        <fullName evidence="3">Uncharacterized protein</fullName>
    </submittedName>
</protein>
<proteinExistence type="predicted"/>
<sequence length="440" mass="47407">MARRALPGGAPALALAALCLALRGALVGGDYVQPAANPGTTPRQIQVDLDTGIPLVPPAFPSSFVAEVAWTVTRAEGDTDAVASEHDGDRTLATVYHERRVQAERIDVRSRDGTRVATTFLILHGKGVAYRVDHPGGDDDEDDATTCVHAQTPGPAVQTRLSHVAASFRGKERVDDDGRDGTQRWAERWDGTVPGYGTRETVVAHRSTDGKHHTPIRSVFHRTDGGAVITVVTTYLAWNHSNVYNNRRMNLKLDPTLFRPPPRRCEPDVTGVLSKSLEHRNTLHFNPLHHPRVGGGKRRERANDSGDRKSNHVRSNPSPSGSGSFRRGDGVARRRVVANKDGSKPAAPWESHGVDPEVAAKAHLDGVQYELNADSDFVVSSSTLKDSSRKGLRSGGESVAYNRDRGWVDAGIVDGIPASKDDGSGPAHEYALLGSGSDEL</sequence>
<evidence type="ECO:0000256" key="1">
    <source>
        <dbReference type="SAM" id="MobiDB-lite"/>
    </source>
</evidence>
<feature type="signal peptide" evidence="2">
    <location>
        <begin position="1"/>
        <end position="29"/>
    </location>
</feature>
<reference evidence="3 4" key="1">
    <citation type="journal article" date="2009" name="Science">
        <title>Green evolution and dynamic adaptations revealed by genomes of the marine picoeukaryotes Micromonas.</title>
        <authorList>
            <person name="Worden A.Z."/>
            <person name="Lee J.H."/>
            <person name="Mock T."/>
            <person name="Rouze P."/>
            <person name="Simmons M.P."/>
            <person name="Aerts A.L."/>
            <person name="Allen A.E."/>
            <person name="Cuvelier M.L."/>
            <person name="Derelle E."/>
            <person name="Everett M.V."/>
            <person name="Foulon E."/>
            <person name="Grimwood J."/>
            <person name="Gundlach H."/>
            <person name="Henrissat B."/>
            <person name="Napoli C."/>
            <person name="McDonald S.M."/>
            <person name="Parker M.S."/>
            <person name="Rombauts S."/>
            <person name="Salamov A."/>
            <person name="Von Dassow P."/>
            <person name="Badger J.H."/>
            <person name="Coutinho P.M."/>
            <person name="Demir E."/>
            <person name="Dubchak I."/>
            <person name="Gentemann C."/>
            <person name="Eikrem W."/>
            <person name="Gready J.E."/>
            <person name="John U."/>
            <person name="Lanier W."/>
            <person name="Lindquist E.A."/>
            <person name="Lucas S."/>
            <person name="Mayer K.F."/>
            <person name="Moreau H."/>
            <person name="Not F."/>
            <person name="Otillar R."/>
            <person name="Panaud O."/>
            <person name="Pangilinan J."/>
            <person name="Paulsen I."/>
            <person name="Piegu B."/>
            <person name="Poliakov A."/>
            <person name="Robbens S."/>
            <person name="Schmutz J."/>
            <person name="Toulza E."/>
            <person name="Wyss T."/>
            <person name="Zelensky A."/>
            <person name="Zhou K."/>
            <person name="Armbrust E.V."/>
            <person name="Bhattacharya D."/>
            <person name="Goodenough U.W."/>
            <person name="Van de Peer Y."/>
            <person name="Grigoriev I.V."/>
        </authorList>
    </citation>
    <scope>NUCLEOTIDE SEQUENCE [LARGE SCALE GENOMIC DNA]</scope>
    <source>
        <strain evidence="4">RCC299 / NOUM17</strain>
    </source>
</reference>
<dbReference type="InParanoid" id="C1EET6"/>
<evidence type="ECO:0000313" key="4">
    <source>
        <dbReference type="Proteomes" id="UP000002009"/>
    </source>
</evidence>
<feature type="chain" id="PRO_5002908991" evidence="2">
    <location>
        <begin position="30"/>
        <end position="440"/>
    </location>
</feature>
<feature type="compositionally biased region" description="Basic and acidic residues" evidence="1">
    <location>
        <begin position="301"/>
        <end position="310"/>
    </location>
</feature>
<keyword evidence="4" id="KW-1185">Reference proteome</keyword>
<dbReference type="GeneID" id="8247460"/>
<dbReference type="RefSeq" id="XP_002505038.1">
    <property type="nucleotide sequence ID" value="XM_002504992.1"/>
</dbReference>
<evidence type="ECO:0000313" key="3">
    <source>
        <dbReference type="EMBL" id="ACO66296.1"/>
    </source>
</evidence>
<name>C1EET6_MICCC</name>
<organism evidence="3 4">
    <name type="scientific">Micromonas commoda (strain RCC299 / NOUM17 / CCMP2709)</name>
    <name type="common">Picoplanktonic green alga</name>
    <dbReference type="NCBI Taxonomy" id="296587"/>
    <lineage>
        <taxon>Eukaryota</taxon>
        <taxon>Viridiplantae</taxon>
        <taxon>Chlorophyta</taxon>
        <taxon>Mamiellophyceae</taxon>
        <taxon>Mamiellales</taxon>
        <taxon>Mamiellaceae</taxon>
        <taxon>Micromonas</taxon>
    </lineage>
</organism>
<gene>
    <name evidence="3" type="ORF">MICPUN_62739</name>
</gene>
<feature type="compositionally biased region" description="Low complexity" evidence="1">
    <location>
        <begin position="314"/>
        <end position="325"/>
    </location>
</feature>
<feature type="region of interest" description="Disordered" evidence="1">
    <location>
        <begin position="278"/>
        <end position="331"/>
    </location>
</feature>
<feature type="region of interest" description="Disordered" evidence="1">
    <location>
        <begin position="381"/>
        <end position="400"/>
    </location>
</feature>
<evidence type="ECO:0000256" key="2">
    <source>
        <dbReference type="SAM" id="SignalP"/>
    </source>
</evidence>
<dbReference type="EMBL" id="CP001330">
    <property type="protein sequence ID" value="ACO66296.1"/>
    <property type="molecule type" value="Genomic_DNA"/>
</dbReference>
<dbReference type="AlphaFoldDB" id="C1EET6"/>
<dbReference type="KEGG" id="mis:MICPUN_62739"/>